<evidence type="ECO:0000313" key="3">
    <source>
        <dbReference type="Proteomes" id="UP000305948"/>
    </source>
</evidence>
<evidence type="ECO:0000313" key="2">
    <source>
        <dbReference type="EMBL" id="TFK45575.1"/>
    </source>
</evidence>
<protein>
    <submittedName>
        <fullName evidence="2">Uncharacterized protein</fullName>
    </submittedName>
</protein>
<feature type="compositionally biased region" description="Basic and acidic residues" evidence="1">
    <location>
        <begin position="41"/>
        <end position="58"/>
    </location>
</feature>
<evidence type="ECO:0000256" key="1">
    <source>
        <dbReference type="SAM" id="MobiDB-lite"/>
    </source>
</evidence>
<dbReference type="AlphaFoldDB" id="A0A5C3MLM2"/>
<feature type="region of interest" description="Disordered" evidence="1">
    <location>
        <begin position="41"/>
        <end position="72"/>
    </location>
</feature>
<accession>A0A5C3MLM2</accession>
<gene>
    <name evidence="2" type="ORF">OE88DRAFT_1649193</name>
</gene>
<sequence>MVPPVSTGKSSKTQAKNATSRAAVQKISDIEDKLEQIKAVEDRVEEELEHRSEHRSDCTGEEAADESEEAEEDEEVVRLCEQLECSEAACTCLTSELANDEVWVCLPRMMLRTNNHSVLNPDRSTVQLTATAQVLATYYSRGLQSDGSRYLRAMRKAMKDLITDRNRIRHSRWEQGETDVSDDEVDLIEMTPGPSRTTTPEKNPGSLYLGRVMVQLSPSSRSKRPGGNDNNSNSDEEVVSNKKPKIQEEVDIDIEMDNIVGWHPHLKDLAHNKVTLITSVCEDGKKRQVLDTSKYRDETMLSTEEWREAMENMVAFALEVLSQEHAEHWDKHRRWFLSLLMFAKDFEILKQMDIKLCRLYVWTPFTFKPEQYHQRFEHMCADHISTSWTGAMEELCSMKIQTTSSLAVNSSFSGRGASWYGAGGLYSSAGSSQSSVNGYTHSRNAGSSSGNHSFCDQGSKKQPTCLICVREGHRASIFPGGRPVYVRWAEQSR</sequence>
<feature type="compositionally biased region" description="Polar residues" evidence="1">
    <location>
        <begin position="7"/>
        <end position="22"/>
    </location>
</feature>
<feature type="compositionally biased region" description="Acidic residues" evidence="1">
    <location>
        <begin position="59"/>
        <end position="72"/>
    </location>
</feature>
<reference evidence="2 3" key="1">
    <citation type="journal article" date="2019" name="Nat. Ecol. Evol.">
        <title>Megaphylogeny resolves global patterns of mushroom evolution.</title>
        <authorList>
            <person name="Varga T."/>
            <person name="Krizsan K."/>
            <person name="Foldi C."/>
            <person name="Dima B."/>
            <person name="Sanchez-Garcia M."/>
            <person name="Sanchez-Ramirez S."/>
            <person name="Szollosi G.J."/>
            <person name="Szarkandi J.G."/>
            <person name="Papp V."/>
            <person name="Albert L."/>
            <person name="Andreopoulos W."/>
            <person name="Angelini C."/>
            <person name="Antonin V."/>
            <person name="Barry K.W."/>
            <person name="Bougher N.L."/>
            <person name="Buchanan P."/>
            <person name="Buyck B."/>
            <person name="Bense V."/>
            <person name="Catcheside P."/>
            <person name="Chovatia M."/>
            <person name="Cooper J."/>
            <person name="Damon W."/>
            <person name="Desjardin D."/>
            <person name="Finy P."/>
            <person name="Geml J."/>
            <person name="Haridas S."/>
            <person name="Hughes K."/>
            <person name="Justo A."/>
            <person name="Karasinski D."/>
            <person name="Kautmanova I."/>
            <person name="Kiss B."/>
            <person name="Kocsube S."/>
            <person name="Kotiranta H."/>
            <person name="LaButti K.M."/>
            <person name="Lechner B.E."/>
            <person name="Liimatainen K."/>
            <person name="Lipzen A."/>
            <person name="Lukacs Z."/>
            <person name="Mihaltcheva S."/>
            <person name="Morgado L.N."/>
            <person name="Niskanen T."/>
            <person name="Noordeloos M.E."/>
            <person name="Ohm R.A."/>
            <person name="Ortiz-Santana B."/>
            <person name="Ovrebo C."/>
            <person name="Racz N."/>
            <person name="Riley R."/>
            <person name="Savchenko A."/>
            <person name="Shiryaev A."/>
            <person name="Soop K."/>
            <person name="Spirin V."/>
            <person name="Szebenyi C."/>
            <person name="Tomsovsky M."/>
            <person name="Tulloss R.E."/>
            <person name="Uehling J."/>
            <person name="Grigoriev I.V."/>
            <person name="Vagvolgyi C."/>
            <person name="Papp T."/>
            <person name="Martin F.M."/>
            <person name="Miettinen O."/>
            <person name="Hibbett D.S."/>
            <person name="Nagy L.G."/>
        </authorList>
    </citation>
    <scope>NUCLEOTIDE SEQUENCE [LARGE SCALE GENOMIC DNA]</scope>
    <source>
        <strain evidence="2 3">OMC1185</strain>
    </source>
</reference>
<dbReference type="EMBL" id="ML213540">
    <property type="protein sequence ID" value="TFK45575.1"/>
    <property type="molecule type" value="Genomic_DNA"/>
</dbReference>
<organism evidence="2 3">
    <name type="scientific">Heliocybe sulcata</name>
    <dbReference type="NCBI Taxonomy" id="5364"/>
    <lineage>
        <taxon>Eukaryota</taxon>
        <taxon>Fungi</taxon>
        <taxon>Dikarya</taxon>
        <taxon>Basidiomycota</taxon>
        <taxon>Agaricomycotina</taxon>
        <taxon>Agaricomycetes</taxon>
        <taxon>Gloeophyllales</taxon>
        <taxon>Gloeophyllaceae</taxon>
        <taxon>Heliocybe</taxon>
    </lineage>
</organism>
<name>A0A5C3MLM2_9AGAM</name>
<dbReference type="Proteomes" id="UP000305948">
    <property type="component" value="Unassembled WGS sequence"/>
</dbReference>
<feature type="region of interest" description="Disordered" evidence="1">
    <location>
        <begin position="1"/>
        <end position="26"/>
    </location>
</feature>
<keyword evidence="3" id="KW-1185">Reference proteome</keyword>
<proteinExistence type="predicted"/>
<feature type="region of interest" description="Disordered" evidence="1">
    <location>
        <begin position="217"/>
        <end position="244"/>
    </location>
</feature>
<dbReference type="STRING" id="5364.A0A5C3MLM2"/>